<evidence type="ECO:0000313" key="2">
    <source>
        <dbReference type="EMBL" id="GAA4259716.1"/>
    </source>
</evidence>
<dbReference type="RefSeq" id="WP_345136623.1">
    <property type="nucleotide sequence ID" value="NZ_BAABAT010000037.1"/>
</dbReference>
<dbReference type="EMBL" id="BAABAT010000037">
    <property type="protein sequence ID" value="GAA4259716.1"/>
    <property type="molecule type" value="Genomic_DNA"/>
</dbReference>
<name>A0ABP8DMM0_9ACTN</name>
<sequence length="152" mass="16589">MARSEHSGNDPVSHVVMAHADQDAVLAALAVRITTAPGLILLLDKAGCDGTDCGMPAIRDRGTEVWRHFRDLTRCHADRQPLPDEPTADTVTPEKARDPGGSPARLAAPGRRFNSSRPKYRQLAMYNVDANRDGQVVGRRDLSALQRVDKPD</sequence>
<reference evidence="3" key="1">
    <citation type="journal article" date="2019" name="Int. J. Syst. Evol. Microbiol.">
        <title>The Global Catalogue of Microorganisms (GCM) 10K type strain sequencing project: providing services to taxonomists for standard genome sequencing and annotation.</title>
        <authorList>
            <consortium name="The Broad Institute Genomics Platform"/>
            <consortium name="The Broad Institute Genome Sequencing Center for Infectious Disease"/>
            <person name="Wu L."/>
            <person name="Ma J."/>
        </authorList>
    </citation>
    <scope>NUCLEOTIDE SEQUENCE [LARGE SCALE GENOMIC DNA]</scope>
    <source>
        <strain evidence="3">JCM 17441</strain>
    </source>
</reference>
<comment type="caution">
    <text evidence="2">The sequence shown here is derived from an EMBL/GenBank/DDBJ whole genome shotgun (WGS) entry which is preliminary data.</text>
</comment>
<proteinExistence type="predicted"/>
<evidence type="ECO:0000313" key="3">
    <source>
        <dbReference type="Proteomes" id="UP001500620"/>
    </source>
</evidence>
<evidence type="ECO:0000256" key="1">
    <source>
        <dbReference type="SAM" id="MobiDB-lite"/>
    </source>
</evidence>
<dbReference type="Proteomes" id="UP001500620">
    <property type="component" value="Unassembled WGS sequence"/>
</dbReference>
<feature type="region of interest" description="Disordered" evidence="1">
    <location>
        <begin position="77"/>
        <end position="119"/>
    </location>
</feature>
<organism evidence="2 3">
    <name type="scientific">Dactylosporangium darangshiense</name>
    <dbReference type="NCBI Taxonomy" id="579108"/>
    <lineage>
        <taxon>Bacteria</taxon>
        <taxon>Bacillati</taxon>
        <taxon>Actinomycetota</taxon>
        <taxon>Actinomycetes</taxon>
        <taxon>Micromonosporales</taxon>
        <taxon>Micromonosporaceae</taxon>
        <taxon>Dactylosporangium</taxon>
    </lineage>
</organism>
<accession>A0ABP8DMM0</accession>
<feature type="compositionally biased region" description="Basic and acidic residues" evidence="1">
    <location>
        <begin position="138"/>
        <end position="152"/>
    </location>
</feature>
<feature type="region of interest" description="Disordered" evidence="1">
    <location>
        <begin position="131"/>
        <end position="152"/>
    </location>
</feature>
<gene>
    <name evidence="2" type="ORF">GCM10022255_085430</name>
</gene>
<keyword evidence="3" id="KW-1185">Reference proteome</keyword>
<protein>
    <submittedName>
        <fullName evidence="2">Uncharacterized protein</fullName>
    </submittedName>
</protein>